<name>L8WS14_THACA</name>
<comment type="subcellular location">
    <subcellularLocation>
        <location evidence="1 9">Cytoplasm</location>
    </subcellularLocation>
    <subcellularLocation>
        <location evidence="9">Nucleus</location>
    </subcellularLocation>
    <text evidence="9">Shuttles between the nucleus and the cytoplasm.</text>
</comment>
<comment type="caution">
    <text evidence="13">The sequence shown here is derived from an EMBL/GenBank/DDBJ whole genome shotgun (WGS) entry which is preliminary data.</text>
</comment>
<dbReference type="InterPro" id="IPR016024">
    <property type="entry name" value="ARM-type_fold"/>
</dbReference>
<evidence type="ECO:0000256" key="4">
    <source>
        <dbReference type="ARBA" id="ARBA00022448"/>
    </source>
</evidence>
<organism evidence="13 14">
    <name type="scientific">Thanatephorus cucumeris (strain AG1-IA)</name>
    <name type="common">Rice sheath blight fungus</name>
    <name type="synonym">Rhizoctonia solani</name>
    <dbReference type="NCBI Taxonomy" id="983506"/>
    <lineage>
        <taxon>Eukaryota</taxon>
        <taxon>Fungi</taxon>
        <taxon>Dikarya</taxon>
        <taxon>Basidiomycota</taxon>
        <taxon>Agaricomycotina</taxon>
        <taxon>Agaricomycetes</taxon>
        <taxon>Cantharellales</taxon>
        <taxon>Ceratobasidiaceae</taxon>
        <taxon>Rhizoctonia</taxon>
        <taxon>Rhizoctonia solani AG-1</taxon>
    </lineage>
</organism>
<dbReference type="STRING" id="983506.L8WS14"/>
<evidence type="ECO:0000256" key="3">
    <source>
        <dbReference type="ARBA" id="ARBA00018928"/>
    </source>
</evidence>
<evidence type="ECO:0000256" key="6">
    <source>
        <dbReference type="ARBA" id="ARBA00022555"/>
    </source>
</evidence>
<evidence type="ECO:0000256" key="9">
    <source>
        <dbReference type="RuleBase" id="RU366037"/>
    </source>
</evidence>
<feature type="compositionally biased region" description="Polar residues" evidence="10">
    <location>
        <begin position="1271"/>
        <end position="1280"/>
    </location>
</feature>
<dbReference type="Pfam" id="PF19282">
    <property type="entry name" value="Exportin-T"/>
    <property type="match status" value="2"/>
</dbReference>
<dbReference type="GO" id="GO:0005643">
    <property type="term" value="C:nuclear pore"/>
    <property type="evidence" value="ECO:0007669"/>
    <property type="project" value="TreeGrafter"/>
</dbReference>
<dbReference type="InterPro" id="IPR011989">
    <property type="entry name" value="ARM-like"/>
</dbReference>
<feature type="domain" description="Exportin-T C-terminal" evidence="12">
    <location>
        <begin position="360"/>
        <end position="823"/>
    </location>
</feature>
<evidence type="ECO:0000256" key="7">
    <source>
        <dbReference type="ARBA" id="ARBA00022884"/>
    </source>
</evidence>
<dbReference type="SUPFAM" id="SSF48371">
    <property type="entry name" value="ARM repeat"/>
    <property type="match status" value="1"/>
</dbReference>
<gene>
    <name evidence="13" type="ORF">AG1IA_05203</name>
</gene>
<sequence length="1354" mass="149370">MSTEQNILSAIGIASDPGQGRNLQNEAVEFLNTVRAGATETWPIALKLFVGDDSASRAKQNVHVRLFALQVLDELLDNRQEELASAGTAQETYATLQSTLGAYITEEYVNGSAEAHAPFIRNKFSHTLALLFLCTYPDQWPTFFTSISPLLHASPGSSSPALNPHVTTFFLRLLLEISGEIHDQTIKSARTFVATRHARDTNIRDAIRAKDAVGVNAEVIRVLEEVISMLEAIRAGGAPVSEPLGKSQLVELVELAIRAFASYVHPTVSIRMATSGALLRIIQKGLKEPTDKLQLFRVLSLGQVLEMLEQNTRITASRDETDDEEVSYRESLGKLTSGLGLELIKLCDEQSAPPPHVLAGADELLQQLLPIMLRFLADEYDDISSSVFPMLSQIFVVYKRAKKNSPQTHLTSSKRTFLTQTLEILLQKMRWNPEDDPDELDDEDRAAFETLRSDLRLFLDSISAIDEELVTSAIKALAMNTLSIVDETIGWADAELSVYLVYLYGEFQKGDRSKGRAAFVTPPEEIAKDRRKSADWEAYPLTPHGEMLDALMRSQISAYPNNTVAIQYFETIGRYGDFFKVRKNVTSGIHHPKESVRRRVFYIFHKFIKECKLEIPSEHVTTIIDNMRDVLVVRAELPEPESSEQDLLSEALGSAGLFDSQLYLFESVGTLVSLLAKEPEKQASITNPLLASLQQSIQTPINGPQDILPILQAHHVIRALGSVAKGFPEASQTVQESVPAWILVLKQVAEAVLVSLESMNQHRAIRDASRFAFARIIASTGSNITQYIPVLMNRLIRQSQPVELVDFLSFLSFTVHKLQVSQHKQFNTPSASINQTIQNEIYDVLDELISPLRNKEQLPTIVQNIASIAEDLTDPGSSRLALTFLAKSTVAFAQAPSAPGASAPSVKLDAVPGYQTFVYERLVPIAFGIPASPSFNIKDGQSLSVSLAVYDQFGQIYQARGQEAIQYLVEVYLPSKNWPPNLAAEFVTKLAELDLKQFRKYFADFVRSSGKAIRDSHGRALDDAEVSLCSRRWKLFCKQPPPVNLFRLCECKLDKLQGEDTLGQEQRSFLLDHRTSDEPEHSLHFSNLACRIMFHHFSSFALFALAASSIVGSSPITRRRYGEASTSNDTPCPGSCHSGWRPNRTKPPSPHRNLNQVTIIEQQQQLVCRSVDLIRVRQQLAVIQGALCIRPNNGSPIDDSIIQQLNSQFVNFGRNVRRVDGGGIVPSFDIVIAQKITEITQVISRGGNLADLNLGFLGSDIGHNSVRIGGSNWNDTSSPRSVGDAYQAARDQQKQEKERQDATQSTSSVGATVTNNSTASATSTTPTSMTGASTITSTIEPAASSTAAPVSASN</sequence>
<feature type="compositionally biased region" description="Low complexity" evidence="10">
    <location>
        <begin position="1311"/>
        <end position="1354"/>
    </location>
</feature>
<comment type="function">
    <text evidence="9">tRNA nucleus export receptor which facilitates tRNA translocation across the nuclear pore complex.</text>
</comment>
<feature type="compositionally biased region" description="Basic and acidic residues" evidence="10">
    <location>
        <begin position="1291"/>
        <end position="1301"/>
    </location>
</feature>
<comment type="similarity">
    <text evidence="2 9">Belongs to the exportin family.</text>
</comment>
<dbReference type="HOGENOM" id="CLU_004414_0_0_1"/>
<evidence type="ECO:0000256" key="8">
    <source>
        <dbReference type="ARBA" id="ARBA00023242"/>
    </source>
</evidence>
<accession>L8WS14</accession>
<proteinExistence type="inferred from homology"/>
<dbReference type="Pfam" id="PF08389">
    <property type="entry name" value="Xpo1"/>
    <property type="match status" value="1"/>
</dbReference>
<evidence type="ECO:0000256" key="5">
    <source>
        <dbReference type="ARBA" id="ARBA00022490"/>
    </source>
</evidence>
<evidence type="ECO:0000256" key="1">
    <source>
        <dbReference type="ARBA" id="ARBA00004496"/>
    </source>
</evidence>
<keyword evidence="5 9" id="KW-0963">Cytoplasm</keyword>
<dbReference type="OrthoDB" id="26399at2759"/>
<keyword evidence="8 9" id="KW-0539">Nucleus</keyword>
<keyword evidence="4 9" id="KW-0813">Transport</keyword>
<evidence type="ECO:0000259" key="11">
    <source>
        <dbReference type="Pfam" id="PF08389"/>
    </source>
</evidence>
<feature type="region of interest" description="Disordered" evidence="10">
    <location>
        <begin position="1268"/>
        <end position="1354"/>
    </location>
</feature>
<dbReference type="GO" id="GO:0016363">
    <property type="term" value="C:nuclear matrix"/>
    <property type="evidence" value="ECO:0007669"/>
    <property type="project" value="TreeGrafter"/>
</dbReference>
<dbReference type="EMBL" id="AFRT01001348">
    <property type="protein sequence ID" value="ELU40760.1"/>
    <property type="molecule type" value="Genomic_DNA"/>
</dbReference>
<keyword evidence="14" id="KW-1185">Reference proteome</keyword>
<dbReference type="PANTHER" id="PTHR15952:SF11">
    <property type="entry name" value="EXPORTIN-T"/>
    <property type="match status" value="1"/>
</dbReference>
<dbReference type="OMA" id="CALIDCH"/>
<evidence type="ECO:0000259" key="12">
    <source>
        <dbReference type="Pfam" id="PF19282"/>
    </source>
</evidence>
<evidence type="ECO:0000313" key="14">
    <source>
        <dbReference type="Proteomes" id="UP000011668"/>
    </source>
</evidence>
<evidence type="ECO:0000256" key="10">
    <source>
        <dbReference type="SAM" id="MobiDB-lite"/>
    </source>
</evidence>
<dbReference type="Proteomes" id="UP000011668">
    <property type="component" value="Unassembled WGS sequence"/>
</dbReference>
<feature type="region of interest" description="Disordered" evidence="10">
    <location>
        <begin position="1122"/>
        <end position="1151"/>
    </location>
</feature>
<reference evidence="13 14" key="1">
    <citation type="journal article" date="2013" name="Nat. Commun.">
        <title>The evolution and pathogenic mechanisms of the rice sheath blight pathogen.</title>
        <authorList>
            <person name="Zheng A."/>
            <person name="Lin R."/>
            <person name="Xu L."/>
            <person name="Qin P."/>
            <person name="Tang C."/>
            <person name="Ai P."/>
            <person name="Zhang D."/>
            <person name="Liu Y."/>
            <person name="Sun Z."/>
            <person name="Feng H."/>
            <person name="Wang Y."/>
            <person name="Chen Y."/>
            <person name="Liang X."/>
            <person name="Fu R."/>
            <person name="Li Q."/>
            <person name="Zhang J."/>
            <person name="Yu X."/>
            <person name="Xie Z."/>
            <person name="Ding L."/>
            <person name="Guan P."/>
            <person name="Tang J."/>
            <person name="Liang Y."/>
            <person name="Wang S."/>
            <person name="Deng Q."/>
            <person name="Li S."/>
            <person name="Zhu J."/>
            <person name="Wang L."/>
            <person name="Liu H."/>
            <person name="Li P."/>
        </authorList>
    </citation>
    <scope>NUCLEOTIDE SEQUENCE [LARGE SCALE GENOMIC DNA]</scope>
    <source>
        <strain evidence="14">AG-1 IA</strain>
    </source>
</reference>
<keyword evidence="6 9" id="KW-0820">tRNA-binding</keyword>
<evidence type="ECO:0000256" key="2">
    <source>
        <dbReference type="ARBA" id="ARBA00009466"/>
    </source>
</evidence>
<dbReference type="Gene3D" id="1.25.10.10">
    <property type="entry name" value="Leucine-rich Repeat Variant"/>
    <property type="match status" value="1"/>
</dbReference>
<feature type="domain" description="Exportin-1/Importin-beta-like" evidence="11">
    <location>
        <begin position="118"/>
        <end position="288"/>
    </location>
</feature>
<dbReference type="InterPro" id="IPR013598">
    <property type="entry name" value="Exportin-1/Importin-b-like"/>
</dbReference>
<dbReference type="GO" id="GO:0000049">
    <property type="term" value="F:tRNA binding"/>
    <property type="evidence" value="ECO:0007669"/>
    <property type="project" value="UniProtKB-UniRule"/>
</dbReference>
<evidence type="ECO:0000313" key="13">
    <source>
        <dbReference type="EMBL" id="ELU40760.1"/>
    </source>
</evidence>
<dbReference type="InterPro" id="IPR040017">
    <property type="entry name" value="XPOT"/>
</dbReference>
<dbReference type="PANTHER" id="PTHR15952">
    <property type="entry name" value="EXPORTIN-T/LOS1"/>
    <property type="match status" value="1"/>
</dbReference>
<feature type="domain" description="Exportin-T C-terminal" evidence="12">
    <location>
        <begin position="848"/>
        <end position="1008"/>
    </location>
</feature>
<dbReference type="GO" id="GO:0005737">
    <property type="term" value="C:cytoplasm"/>
    <property type="evidence" value="ECO:0007669"/>
    <property type="project" value="UniProtKB-SubCell"/>
</dbReference>
<dbReference type="InterPro" id="IPR045546">
    <property type="entry name" value="Exportin-T_C"/>
</dbReference>
<dbReference type="GO" id="GO:0031267">
    <property type="term" value="F:small GTPase binding"/>
    <property type="evidence" value="ECO:0007669"/>
    <property type="project" value="InterPro"/>
</dbReference>
<dbReference type="GO" id="GO:0071528">
    <property type="term" value="P:tRNA re-export from nucleus"/>
    <property type="evidence" value="ECO:0007669"/>
    <property type="project" value="UniProtKB-UniRule"/>
</dbReference>
<protein>
    <recommendedName>
        <fullName evidence="3 9">Exportin-T</fullName>
    </recommendedName>
    <alternativeName>
        <fullName evidence="9">Exportin(tRNA)</fullName>
    </alternativeName>
    <alternativeName>
        <fullName evidence="9">tRNA exportin</fullName>
    </alternativeName>
</protein>
<keyword evidence="7 9" id="KW-0694">RNA-binding</keyword>